<protein>
    <submittedName>
        <fullName evidence="3">PX-domain-containing protein</fullName>
    </submittedName>
</protein>
<feature type="region of interest" description="Disordered" evidence="1">
    <location>
        <begin position="525"/>
        <end position="620"/>
    </location>
</feature>
<dbReference type="HOGENOM" id="CLU_243569_0_0_1"/>
<feature type="compositionally biased region" description="Polar residues" evidence="1">
    <location>
        <begin position="65"/>
        <end position="85"/>
    </location>
</feature>
<accession>A0A081CD01</accession>
<feature type="region of interest" description="Disordered" evidence="1">
    <location>
        <begin position="1629"/>
        <end position="1650"/>
    </location>
</feature>
<feature type="compositionally biased region" description="Polar residues" evidence="1">
    <location>
        <begin position="1640"/>
        <end position="1650"/>
    </location>
</feature>
<dbReference type="SMART" id="SM00312">
    <property type="entry name" value="PX"/>
    <property type="match status" value="1"/>
</dbReference>
<dbReference type="GO" id="GO:0005886">
    <property type="term" value="C:plasma membrane"/>
    <property type="evidence" value="ECO:0007669"/>
    <property type="project" value="TreeGrafter"/>
</dbReference>
<feature type="region of interest" description="Disordered" evidence="1">
    <location>
        <begin position="236"/>
        <end position="255"/>
    </location>
</feature>
<feature type="compositionally biased region" description="Low complexity" evidence="1">
    <location>
        <begin position="18"/>
        <end position="28"/>
    </location>
</feature>
<feature type="region of interest" description="Disordered" evidence="1">
    <location>
        <begin position="829"/>
        <end position="858"/>
    </location>
</feature>
<evidence type="ECO:0000313" key="4">
    <source>
        <dbReference type="Proteomes" id="UP000053758"/>
    </source>
</evidence>
<reference evidence="3" key="1">
    <citation type="submission" date="2014-07" db="EMBL/GenBank/DDBJ databases">
        <title>Draft genome sequence of the yeast Pseudozyma antarctica JCM 10317 known as a producer of lipase B which used in a wide range of industrial applications.</title>
        <authorList>
            <person name="Morita T."/>
            <person name="Saika A."/>
            <person name="Koike H."/>
        </authorList>
    </citation>
    <scope>NUCLEOTIDE SEQUENCE</scope>
    <source>
        <strain evidence="3">JCM 10317</strain>
    </source>
</reference>
<feature type="compositionally biased region" description="Polar residues" evidence="1">
    <location>
        <begin position="38"/>
        <end position="57"/>
    </location>
</feature>
<dbReference type="Gene3D" id="1.20.1270.60">
    <property type="entry name" value="Arfaptin homology (AH) domain/BAR domain"/>
    <property type="match status" value="1"/>
</dbReference>
<dbReference type="Proteomes" id="UP000053758">
    <property type="component" value="Unassembled WGS sequence"/>
</dbReference>
<dbReference type="GO" id="GO:0097320">
    <property type="term" value="P:plasma membrane tubulation"/>
    <property type="evidence" value="ECO:0007669"/>
    <property type="project" value="TreeGrafter"/>
</dbReference>
<feature type="compositionally biased region" description="Polar residues" evidence="1">
    <location>
        <begin position="833"/>
        <end position="842"/>
    </location>
</feature>
<evidence type="ECO:0000313" key="3">
    <source>
        <dbReference type="EMBL" id="GAK64547.1"/>
    </source>
</evidence>
<dbReference type="GO" id="GO:0016197">
    <property type="term" value="P:endosomal transport"/>
    <property type="evidence" value="ECO:0007669"/>
    <property type="project" value="TreeGrafter"/>
</dbReference>
<dbReference type="GO" id="GO:0006897">
    <property type="term" value="P:endocytosis"/>
    <property type="evidence" value="ECO:0007669"/>
    <property type="project" value="TreeGrafter"/>
</dbReference>
<dbReference type="PANTHER" id="PTHR45827">
    <property type="entry name" value="SORTING NEXIN"/>
    <property type="match status" value="1"/>
</dbReference>
<feature type="compositionally biased region" description="Polar residues" evidence="1">
    <location>
        <begin position="771"/>
        <end position="787"/>
    </location>
</feature>
<dbReference type="RefSeq" id="XP_014657487.1">
    <property type="nucleotide sequence ID" value="XM_014802001.1"/>
</dbReference>
<feature type="compositionally biased region" description="Basic and acidic residues" evidence="1">
    <location>
        <begin position="873"/>
        <end position="884"/>
    </location>
</feature>
<dbReference type="Gene3D" id="3.30.1520.10">
    <property type="entry name" value="Phox-like domain"/>
    <property type="match status" value="1"/>
</dbReference>
<dbReference type="InterPro" id="IPR001683">
    <property type="entry name" value="PX_dom"/>
</dbReference>
<gene>
    <name evidence="3" type="ORF">PAN0_005c2761</name>
</gene>
<dbReference type="InterPro" id="IPR019497">
    <property type="entry name" value="Sorting_nexin_WASP-bd-dom"/>
</dbReference>
<sequence length="1650" mass="175795">MWTLNHAFGRAEQSGMLSTTPSSRTDSASSRRRFTRSGFSLQSHRPASDPLASSTTIILDGVGVGSSTQTMPADPSPTGSVRSIASSRSGTLSRPPPPPKPSHLSSAFTGTCNSIALRHYIQEHTTGGGGSGTISKAHLGHGYDTSTVDHFVDAFDSASDDDDDKHDAAARLTVRGRTYTAPSVSRIFDQSTDDNDTFDTARLVRNEPISITGAGPSRVGNLRNLFEAAAPAPSTFVPLSRQNTGVKPNHTGTKPKISSHVRMLQAQITGDRFNGMAGAFHVADARSSIILETAANHEQEATEWSQDDFDIYRTATQDLLGDALKMDAVVMPPLSDTIRLAQPKYSSSSQAHATISRSTSLNSDTSAQHDRTESSATIRPSYASKAPASPSEPQVSSPSDPSEVIPSTIRVRPARQVSGSAKQGHLSSIFAASPQSSHRGDDHVGSSISPSPSGVSVASNSSSQQDSEAERSREPSMLLADDHDISFSQISQHLRANDGSCFDLDWGNNSSPSKAASVRRALLSSTAAQTPLEDGDEATIDANPRRKQGKNPELGEALLQADSARPPSIRVQDQPSSGTPTVQPEGQPEPEASALSARPSSKLQPPRPVSTRGPQSGFGRPARALYDFEGEVAFNELVIKAGQSFEILSDQLAGGWSLGLVWDADGNPTRGLIPQGWYCYIQDFTRSPPPSAGAAPPATPDLVTKNADALDATLPPSAFFAVRSADNVLEETAASVPQKIEQATSPSGPVDRGVTLESTEPVTSEVEIADKSTSPQSARTSAPVSADSSGPSCSRESSRPHTPNSADAALADADPAAVWQTSKDVHSKLVTEVESSTSSPAVNPTAMDGLPAPSDPDHPIDWSAMAESQVWAEEQRISSEHDGRPAVSSPAATPAVETTESSASAGSGWTGSIFGKKTFNRFASFVTSGAEDYVLSSSDAGEEERSRIMVRKVSGSKSTAGVAALAQVAEEPEGAADLPAGLETNSYEFTPAPQAQGGAVESDQSQHFVIAGAAGPKWKSQLPCFLVQVHHPEKRTRLNGMQEYTVYHVTSTYPIDAPDSVSGEQIDSAAQGTGTVPYDPLGGPYPPGAQVTVVRRFTQFEWLHLVLARHYSALLIPPLPEKQYSGRFASDFIETRRADLEMWISRLVRHPVLRYSEPIRFFLSCENENEWRTKAAVLLREGSSDGASMGGVFANTWHPDFNFDAGEAEVEAERMDAFLKVLEKTINGVGGHNAGKQGVLAAYKGHREGNVAISSTYRDLSYTLLRTLTGAGAGPADEGSTSAALLDEDAHRIHGPPMGNVGRRSETGATNEHGAWCWREDCQDCLNLTSALQNTAECLQSVADIYEHHARDALLRQHERYKEISRPHTMAQALLDTHRTTLAKHREATGEAHPWGDDAELDDAGPSNGARLPKETAEQLVARCETVVNVTMSEMDRVHDERVQDFHALGRSLLDGEIELYEGILEQLKAARLHYDEEYYERETDFHVLASRYQPELSRPKKPAAPLLMPSAAHGPPGGLGRAAGGVGLLLSQATGAGVTRPASIGVEDSDRSPLASPRRGELGMSRAGELDSGAGRTAGGGLLSTLLVPSVLRGRTAGDEDSKSTYLADTTNVQPSHADAALKALARKHAAPPAHDNSRSSSYFSAIWR</sequence>
<keyword evidence="4" id="KW-1185">Reference proteome</keyword>
<organism evidence="3">
    <name type="scientific">Pseudozyma antarctica</name>
    <name type="common">Yeast</name>
    <name type="synonym">Candida antarctica</name>
    <dbReference type="NCBI Taxonomy" id="84753"/>
    <lineage>
        <taxon>Eukaryota</taxon>
        <taxon>Fungi</taxon>
        <taxon>Dikarya</taxon>
        <taxon>Basidiomycota</taxon>
        <taxon>Ustilaginomycotina</taxon>
        <taxon>Ustilaginomycetes</taxon>
        <taxon>Ustilaginales</taxon>
        <taxon>Ustilaginaceae</taxon>
        <taxon>Moesziomyces</taxon>
    </lineage>
</organism>
<dbReference type="GeneID" id="26303449"/>
<dbReference type="PROSITE" id="PS50195">
    <property type="entry name" value="PX"/>
    <property type="match status" value="1"/>
</dbReference>
<feature type="domain" description="PX" evidence="2">
    <location>
        <begin position="1025"/>
        <end position="1169"/>
    </location>
</feature>
<evidence type="ECO:0000259" key="2">
    <source>
        <dbReference type="PROSITE" id="PS50195"/>
    </source>
</evidence>
<feature type="region of interest" description="Disordered" evidence="1">
    <location>
        <begin position="1541"/>
        <end position="1580"/>
    </location>
</feature>
<proteinExistence type="predicted"/>
<dbReference type="PANTHER" id="PTHR45827:SF1">
    <property type="entry name" value="SORTING NEXIN"/>
    <property type="match status" value="1"/>
</dbReference>
<feature type="compositionally biased region" description="Polar residues" evidence="1">
    <location>
        <begin position="571"/>
        <end position="584"/>
    </location>
</feature>
<dbReference type="InterPro" id="IPR027267">
    <property type="entry name" value="AH/BAR_dom_sf"/>
</dbReference>
<dbReference type="InterPro" id="IPR036871">
    <property type="entry name" value="PX_dom_sf"/>
</dbReference>
<dbReference type="SUPFAM" id="SSF64268">
    <property type="entry name" value="PX domain"/>
    <property type="match status" value="1"/>
</dbReference>
<dbReference type="InterPro" id="IPR036028">
    <property type="entry name" value="SH3-like_dom_sf"/>
</dbReference>
<feature type="compositionally biased region" description="Low complexity" evidence="1">
    <location>
        <begin position="380"/>
        <end position="393"/>
    </location>
</feature>
<dbReference type="EMBL" id="DF830072">
    <property type="protein sequence ID" value="GAK64547.1"/>
    <property type="molecule type" value="Genomic_DNA"/>
</dbReference>
<dbReference type="Pfam" id="PF00787">
    <property type="entry name" value="PX"/>
    <property type="match status" value="1"/>
</dbReference>
<feature type="region of interest" description="Disordered" evidence="1">
    <location>
        <begin position="342"/>
        <end position="405"/>
    </location>
</feature>
<feature type="region of interest" description="Disordered" evidence="1">
    <location>
        <begin position="432"/>
        <end position="475"/>
    </location>
</feature>
<feature type="compositionally biased region" description="Low complexity" evidence="1">
    <location>
        <begin position="445"/>
        <end position="466"/>
    </location>
</feature>
<evidence type="ECO:0000256" key="1">
    <source>
        <dbReference type="SAM" id="MobiDB-lite"/>
    </source>
</evidence>
<feature type="region of interest" description="Disordered" evidence="1">
    <location>
        <begin position="733"/>
        <end position="807"/>
    </location>
</feature>
<feature type="compositionally biased region" description="Low complexity" evidence="1">
    <location>
        <begin position="885"/>
        <end position="906"/>
    </location>
</feature>
<dbReference type="GO" id="GO:0035091">
    <property type="term" value="F:phosphatidylinositol binding"/>
    <property type="evidence" value="ECO:0007669"/>
    <property type="project" value="InterPro"/>
</dbReference>
<feature type="compositionally biased region" description="Polar residues" evidence="1">
    <location>
        <begin position="344"/>
        <end position="366"/>
    </location>
</feature>
<dbReference type="GO" id="GO:0031410">
    <property type="term" value="C:cytoplasmic vesicle"/>
    <property type="evidence" value="ECO:0007669"/>
    <property type="project" value="TreeGrafter"/>
</dbReference>
<dbReference type="SUPFAM" id="SSF50044">
    <property type="entry name" value="SH3-domain"/>
    <property type="match status" value="1"/>
</dbReference>
<dbReference type="Pfam" id="PF10456">
    <property type="entry name" value="BAR_3_WASP_bdg"/>
    <property type="match status" value="1"/>
</dbReference>
<feature type="compositionally biased region" description="Polar residues" evidence="1">
    <location>
        <begin position="240"/>
        <end position="252"/>
    </location>
</feature>
<feature type="region of interest" description="Disordered" evidence="1">
    <location>
        <begin position="871"/>
        <end position="906"/>
    </location>
</feature>
<feature type="region of interest" description="Disordered" evidence="1">
    <location>
        <begin position="1"/>
        <end position="107"/>
    </location>
</feature>
<name>A0A081CD01_PSEA2</name>